<proteinExistence type="inferred from homology"/>
<keyword evidence="3 5" id="KW-0732">Signal</keyword>
<feature type="signal peptide" evidence="5">
    <location>
        <begin position="1"/>
        <end position="20"/>
    </location>
</feature>
<evidence type="ECO:0000313" key="7">
    <source>
        <dbReference type="Proteomes" id="UP001197795"/>
    </source>
</evidence>
<name>A0AAE3D974_9FIRM</name>
<accession>A0AAE3D974</accession>
<dbReference type="PANTHER" id="PTHR30061">
    <property type="entry name" value="MALTOSE-BINDING PERIPLASMIC PROTEIN"/>
    <property type="match status" value="1"/>
</dbReference>
<keyword evidence="2" id="KW-0813">Transport</keyword>
<evidence type="ECO:0000256" key="2">
    <source>
        <dbReference type="ARBA" id="ARBA00022448"/>
    </source>
</evidence>
<evidence type="ECO:0000256" key="4">
    <source>
        <dbReference type="SAM" id="MobiDB-lite"/>
    </source>
</evidence>
<evidence type="ECO:0000256" key="5">
    <source>
        <dbReference type="SAM" id="SignalP"/>
    </source>
</evidence>
<feature type="compositionally biased region" description="Acidic residues" evidence="4">
    <location>
        <begin position="185"/>
        <end position="207"/>
    </location>
</feature>
<dbReference type="RefSeq" id="WP_227733544.1">
    <property type="nucleotide sequence ID" value="NZ_JAJEPV010000030.1"/>
</dbReference>
<dbReference type="GO" id="GO:0055052">
    <property type="term" value="C:ATP-binding cassette (ABC) transporter complex, substrate-binding subunit-containing"/>
    <property type="evidence" value="ECO:0007669"/>
    <property type="project" value="TreeGrafter"/>
</dbReference>
<feature type="chain" id="PRO_5042139572" evidence="5">
    <location>
        <begin position="21"/>
        <end position="484"/>
    </location>
</feature>
<dbReference type="GO" id="GO:0015768">
    <property type="term" value="P:maltose transport"/>
    <property type="evidence" value="ECO:0007669"/>
    <property type="project" value="TreeGrafter"/>
</dbReference>
<dbReference type="SUPFAM" id="SSF53850">
    <property type="entry name" value="Periplasmic binding protein-like II"/>
    <property type="match status" value="1"/>
</dbReference>
<gene>
    <name evidence="6" type="ORF">LKD75_12170</name>
</gene>
<dbReference type="EMBL" id="JAJEPV010000030">
    <property type="protein sequence ID" value="MCC2120331.1"/>
    <property type="molecule type" value="Genomic_DNA"/>
</dbReference>
<dbReference type="Gene3D" id="3.40.190.10">
    <property type="entry name" value="Periplasmic binding protein-like II"/>
    <property type="match status" value="3"/>
</dbReference>
<dbReference type="AlphaFoldDB" id="A0AAE3D974"/>
<keyword evidence="7" id="KW-1185">Reference proteome</keyword>
<sequence length="484" mass="52965">MFLKKRIIATAAVIAMAAAAVYGSTQEMSQTQESGSGLQLFRGKETIYCWYSDEALSGYINAAAVSFGEQNNGVRVIPVLTSDSEYLEAINQETLHSDQIPDIYLLSSDSLEKAYLAGLASKVPDTVGICNTDHFSQAALSAVTYDQKLIGYPVYFDTSALVYNEDYLRTWATQQAEKELAGSSENDEPIGEGEEIIEEDSLPEDQTTEQVTADEAAVNALAEQYFAEALPSTVDDLLNIADTFDAPEGVEGVMKWDVNNIFYNYWIVGNYMIVGGDPGDDRNDIDINNPETIQCLEVYKALNQFFFIESDTVTYDSVIQDFIDGKTMFTIGTTDVVKRLEEAKADGSLAFNYGIARMPDVSAELQSRSLSVTGAAVINGYSEHKELADCFAAYLAEGYADGLYERSGKMPASLQAAENADNGALMIFADEYADSVSLPKMLETGNFWMQLEVLFSKVWNGDDVTTLVQQLDETIAGQVGGTEK</sequence>
<dbReference type="Proteomes" id="UP001197795">
    <property type="component" value="Unassembled WGS sequence"/>
</dbReference>
<protein>
    <submittedName>
        <fullName evidence="6">Extracellular solute-binding protein</fullName>
    </submittedName>
</protein>
<comment type="similarity">
    <text evidence="1">Belongs to the bacterial solute-binding protein 1 family.</text>
</comment>
<evidence type="ECO:0000256" key="3">
    <source>
        <dbReference type="ARBA" id="ARBA00022729"/>
    </source>
</evidence>
<dbReference type="GO" id="GO:1901982">
    <property type="term" value="F:maltose binding"/>
    <property type="evidence" value="ECO:0007669"/>
    <property type="project" value="TreeGrafter"/>
</dbReference>
<evidence type="ECO:0000256" key="1">
    <source>
        <dbReference type="ARBA" id="ARBA00008520"/>
    </source>
</evidence>
<feature type="region of interest" description="Disordered" evidence="4">
    <location>
        <begin position="178"/>
        <end position="208"/>
    </location>
</feature>
<evidence type="ECO:0000313" key="6">
    <source>
        <dbReference type="EMBL" id="MCC2120331.1"/>
    </source>
</evidence>
<dbReference type="PANTHER" id="PTHR30061:SF50">
    <property type="entry name" value="MALTOSE_MALTODEXTRIN-BINDING PERIPLASMIC PROTEIN"/>
    <property type="match status" value="1"/>
</dbReference>
<comment type="caution">
    <text evidence="6">The sequence shown here is derived from an EMBL/GenBank/DDBJ whole genome shotgun (WGS) entry which is preliminary data.</text>
</comment>
<reference evidence="6 7" key="1">
    <citation type="submission" date="2021-10" db="EMBL/GenBank/DDBJ databases">
        <title>Anaerobic single-cell dispensing facilitates the cultivation of human gut bacteria.</title>
        <authorList>
            <person name="Afrizal A."/>
        </authorList>
    </citation>
    <scope>NUCLEOTIDE SEQUENCE [LARGE SCALE GENOMIC DNA]</scope>
    <source>
        <strain evidence="6 7">CLA-AA-H273</strain>
    </source>
</reference>
<dbReference type="GO" id="GO:0042956">
    <property type="term" value="P:maltodextrin transmembrane transport"/>
    <property type="evidence" value="ECO:0007669"/>
    <property type="project" value="TreeGrafter"/>
</dbReference>
<organism evidence="6 7">
    <name type="scientific">Waltera acetigignens</name>
    <dbReference type="NCBI Taxonomy" id="2981769"/>
    <lineage>
        <taxon>Bacteria</taxon>
        <taxon>Bacillati</taxon>
        <taxon>Bacillota</taxon>
        <taxon>Clostridia</taxon>
        <taxon>Lachnospirales</taxon>
        <taxon>Lachnospiraceae</taxon>
        <taxon>Waltera</taxon>
    </lineage>
</organism>